<name>A0A424W607_ALCXX</name>
<organism evidence="6 7">
    <name type="scientific">Alcaligenes xylosoxydans xylosoxydans</name>
    <name type="common">Achromobacter xylosoxidans</name>
    <dbReference type="NCBI Taxonomy" id="85698"/>
    <lineage>
        <taxon>Bacteria</taxon>
        <taxon>Pseudomonadati</taxon>
        <taxon>Pseudomonadota</taxon>
        <taxon>Betaproteobacteria</taxon>
        <taxon>Burkholderiales</taxon>
        <taxon>Alcaligenaceae</taxon>
        <taxon>Achromobacter</taxon>
    </lineage>
</organism>
<evidence type="ECO:0000256" key="4">
    <source>
        <dbReference type="ARBA" id="ARBA00023306"/>
    </source>
</evidence>
<protein>
    <submittedName>
        <fullName evidence="6">SMC-Scp complex subunit ScpB</fullName>
    </submittedName>
</protein>
<dbReference type="PANTHER" id="PTHR34298:SF2">
    <property type="entry name" value="SEGREGATION AND CONDENSATION PROTEIN B"/>
    <property type="match status" value="1"/>
</dbReference>
<dbReference type="Gene3D" id="1.10.10.10">
    <property type="entry name" value="Winged helix-like DNA-binding domain superfamily/Winged helix DNA-binding domain"/>
    <property type="match status" value="2"/>
</dbReference>
<feature type="compositionally biased region" description="Low complexity" evidence="5">
    <location>
        <begin position="196"/>
        <end position="229"/>
    </location>
</feature>
<feature type="region of interest" description="Disordered" evidence="5">
    <location>
        <begin position="196"/>
        <end position="415"/>
    </location>
</feature>
<keyword evidence="1" id="KW-0963">Cytoplasm</keyword>
<evidence type="ECO:0000313" key="7">
    <source>
        <dbReference type="Proteomes" id="UP000285324"/>
    </source>
</evidence>
<reference evidence="6 7" key="1">
    <citation type="submission" date="2018-08" db="EMBL/GenBank/DDBJ databases">
        <title>Achromobacter xylosoxidans Genome sequencing and assembly.</title>
        <authorList>
            <person name="Wang R."/>
            <person name="Rensing C."/>
            <person name="Li Y."/>
        </authorList>
    </citation>
    <scope>NUCLEOTIDE SEQUENCE [LARGE SCALE GENOMIC DNA]</scope>
    <source>
        <strain evidence="6 7">GD003A</strain>
    </source>
</reference>
<evidence type="ECO:0000256" key="2">
    <source>
        <dbReference type="ARBA" id="ARBA00022618"/>
    </source>
</evidence>
<evidence type="ECO:0000256" key="5">
    <source>
        <dbReference type="SAM" id="MobiDB-lite"/>
    </source>
</evidence>
<comment type="caution">
    <text evidence="6">The sequence shown here is derived from an EMBL/GenBank/DDBJ whole genome shotgun (WGS) entry which is preliminary data.</text>
</comment>
<dbReference type="AlphaFoldDB" id="A0A424W607"/>
<feature type="compositionally biased region" description="Basic and acidic residues" evidence="5">
    <location>
        <begin position="389"/>
        <end position="400"/>
    </location>
</feature>
<dbReference type="OrthoDB" id="9806226at2"/>
<dbReference type="Pfam" id="PF04079">
    <property type="entry name" value="SMC_ScpB"/>
    <property type="match status" value="1"/>
</dbReference>
<keyword evidence="3" id="KW-0159">Chromosome partition</keyword>
<dbReference type="PANTHER" id="PTHR34298">
    <property type="entry name" value="SEGREGATION AND CONDENSATION PROTEIN B"/>
    <property type="match status" value="1"/>
</dbReference>
<keyword evidence="4" id="KW-0131">Cell cycle</keyword>
<dbReference type="EMBL" id="QVXO01000059">
    <property type="protein sequence ID" value="RPJ88641.1"/>
    <property type="molecule type" value="Genomic_DNA"/>
</dbReference>
<feature type="compositionally biased region" description="Basic and acidic residues" evidence="5">
    <location>
        <begin position="337"/>
        <end position="347"/>
    </location>
</feature>
<keyword evidence="2" id="KW-0132">Cell division</keyword>
<evidence type="ECO:0000256" key="1">
    <source>
        <dbReference type="ARBA" id="ARBA00022490"/>
    </source>
</evidence>
<dbReference type="RefSeq" id="WP_118934228.1">
    <property type="nucleotide sequence ID" value="NZ_CP061008.1"/>
</dbReference>
<evidence type="ECO:0000256" key="3">
    <source>
        <dbReference type="ARBA" id="ARBA00022829"/>
    </source>
</evidence>
<accession>A0A424W607</accession>
<sequence>MSMNDSEAILVLETALLCAAQPMQLSDMRKLFGDDEQFDNSALRTLLETLQANWADGGLELVQLATGWRFQSRPRMQRYLERLNPEKPPKYSRAVMETLAIVAWRQPVTRGDIEDIRGVTVSSQIVKALEDRGWIEVIGHRDAPGRPALFGTTRQFLDDLGLRALDELPALESAQAAAALAGLDLGEVQQVLGGEAPAAEADASAEGAEAADQAIAEVEQGAEGEISAEGGAGGEAEARPEGEPAVTAGEPDVSESSIPVAELSVSEQDIPIAPVDSVESMLSRTEEGADPADESTVREQAEGLSNTSATSGFPDDTADNDISDMAADAPEAGAAKENVENAKHAEPTDPIDETDTAAPDAAGHEPASGLADPVRPGPDAASPESDEAGFERPETDREPASPDDDEPAAGRPTQV</sequence>
<dbReference type="InterPro" id="IPR036390">
    <property type="entry name" value="WH_DNA-bd_sf"/>
</dbReference>
<proteinExistence type="predicted"/>
<dbReference type="Proteomes" id="UP000285324">
    <property type="component" value="Unassembled WGS sequence"/>
</dbReference>
<dbReference type="GO" id="GO:0051301">
    <property type="term" value="P:cell division"/>
    <property type="evidence" value="ECO:0007669"/>
    <property type="project" value="UniProtKB-KW"/>
</dbReference>
<dbReference type="SUPFAM" id="SSF46785">
    <property type="entry name" value="Winged helix' DNA-binding domain"/>
    <property type="match status" value="2"/>
</dbReference>
<dbReference type="InterPro" id="IPR036388">
    <property type="entry name" value="WH-like_DNA-bd_sf"/>
</dbReference>
<dbReference type="GO" id="GO:0051304">
    <property type="term" value="P:chromosome separation"/>
    <property type="evidence" value="ECO:0007669"/>
    <property type="project" value="InterPro"/>
</dbReference>
<gene>
    <name evidence="6" type="primary">scpB</name>
    <name evidence="6" type="ORF">DY367_26980</name>
</gene>
<evidence type="ECO:0000313" key="6">
    <source>
        <dbReference type="EMBL" id="RPJ88641.1"/>
    </source>
</evidence>
<dbReference type="InterPro" id="IPR005234">
    <property type="entry name" value="ScpB_csome_segregation"/>
</dbReference>
<feature type="compositionally biased region" description="Low complexity" evidence="5">
    <location>
        <begin position="326"/>
        <end position="335"/>
    </location>
</feature>
<dbReference type="NCBIfam" id="TIGR00281">
    <property type="entry name" value="SMC-Scp complex subunit ScpB"/>
    <property type="match status" value="1"/>
</dbReference>